<sequence length="1468" mass="164034">MDVGLIQRRHNPVDSICRKLQTIQRRAQEADSPFQIPRFQSRSYDSPQSGLRGNLEAILKRRAVRRDSESEGSQGMPTPTGSPRSCRSAHAASPSNATYTISGTLGERHNVGPRPERAWSRSCSTPATMTANGYFSFSQCGTSTRPESSATIKDRCGSPANGRHAYYNLNFCPSDTSALLDCDPGYSALVVKRLSMGDGAIDRLVHRNDTLEEVSLICEEDLLDTIFHACDTQRRGKVCVSHIVDYLRHTTSRGSEDSGLEELCHMLDPDQKDVSMDLDTYHAIMKEWIQDCRNQDDDTAEDLLQESVKRRDSQSAGRRIAVLNMTSGSLEAFGGEASRGDLETSDLVYCVADLQFNNQKLQDEVRKLKQATETMEDLNHKLIEENETLKTQAKIGQQLAQKEKLLKEEAEEMKAALSASVESRTKATAQIKHMERENHGLITKISSLQEENIKVSLEIDDLQRKMIELCDLNADLQVQIHSFDGILHEKESCLGEKSRQIEELKSMVEEYSCVAELLRAEKLESQMQMIQPDMAATGLSLSVAYRLNQTSSGSLQAELALAQGSERLPSSLCFTSPLDEALDREVLLLLQGPTPDQMSVHFKTLLSKLDQDFKEDCSRVLSTLKQLMETHSGPDPSANQKLQALQAELEQKRREWAHSLQQLDQYTGSLEKELIKMASNMRRSRTEILHMSVRAQEQENRKQQLQEKLEQLRAPPPQGREASAQTEEHQHQVAEESDGSSLGWEEDFVPPNNWKDKEEQPNFRREEEEQPNVEREEEEQLSSRREEEDRSILVCDGQELSETRGEGEDWRKTEEGVWDSSGEDVEEKLWGNLTQSGGPAPGESLKSEELAATDALERGLRVRGEPPQKVDSFPGCTGPQDSHHRAAPHVPDLSEPRLADAVNPDPLQAHPTSSEQDLAVSPGRPLSKRDLPTLLEHTAPRQGKVIPPVQRSCTQGEWERGGSPGDTVASNMTEAKDLSLDQLPASAVTLDSASVQSVPVEGQDMQEAGQVLPVEAHTAGVHGWEGGEDCSQPVGGSPQLTDGQATTAIDLSEEATEDAALNAGLADDCLSPLGSQSTRGPKRDSLTLRNKFKRELELSGSMEAIEEQKTQEELIQAVEKDDTPLNSEDTESDSTKEDRNSLSPSDKEVETEFHRLSLGFKCDMFTLEKRLRLEERSRDLAEDNLKREVSSCQELLQMLLPLCEDDNKSMEIIQRLQKNLDILNQSMARVSSRSEMLGAIHQESRVSRAVEVMIQHVENLRRMYTKEHTELVELRETLVQSERSFGSNPERDDFRNKKGSGSQYYKPSRRVSIPVILRNSGGAMHFDMPKPQETSDMETNRTGRRSSWNERMDTSSEDEKKKEVKGRRSSLTELGSKITSLLLTSKIPADQKPSRPKDTRPSVPRRSRGWWVSVVVAVLLAALLAMLASWALQPSVDAAPVGTGDSWKIIQQLLWPYTGLRHNGQPPV</sequence>
<feature type="compositionally biased region" description="Basic and acidic residues" evidence="9">
    <location>
        <begin position="1347"/>
        <end position="1362"/>
    </location>
</feature>
<comment type="subcellular location">
    <subcellularLocation>
        <location evidence="2">Cytoplasm</location>
    </subcellularLocation>
    <subcellularLocation>
        <location evidence="1">Membrane</location>
        <topology evidence="1">Single-pass membrane protein</topology>
    </subcellularLocation>
</comment>
<dbReference type="GO" id="GO:0005789">
    <property type="term" value="C:endoplasmic reticulum membrane"/>
    <property type="evidence" value="ECO:0007669"/>
    <property type="project" value="TreeGrafter"/>
</dbReference>
<feature type="compositionally biased region" description="Polar residues" evidence="9">
    <location>
        <begin position="38"/>
        <end position="51"/>
    </location>
</feature>
<name>A0AAD7RXR0_9TELE</name>
<evidence type="ECO:0000256" key="10">
    <source>
        <dbReference type="SAM" id="Phobius"/>
    </source>
</evidence>
<evidence type="ECO:0000256" key="5">
    <source>
        <dbReference type="ARBA" id="ARBA00022989"/>
    </source>
</evidence>
<feature type="compositionally biased region" description="Basic and acidic residues" evidence="9">
    <location>
        <begin position="845"/>
        <end position="868"/>
    </location>
</feature>
<dbReference type="Proteomes" id="UP001221898">
    <property type="component" value="Unassembled WGS sequence"/>
</dbReference>
<evidence type="ECO:0000256" key="9">
    <source>
        <dbReference type="SAM" id="MobiDB-lite"/>
    </source>
</evidence>
<keyword evidence="4 10" id="KW-0812">Transmembrane</keyword>
<comment type="caution">
    <text evidence="13">The sequence shown here is derived from an EMBL/GenBank/DDBJ whole genome shotgun (WGS) entry which is preliminary data.</text>
</comment>
<evidence type="ECO:0000259" key="11">
    <source>
        <dbReference type="Pfam" id="PF14658"/>
    </source>
</evidence>
<dbReference type="Gene3D" id="1.10.238.10">
    <property type="entry name" value="EF-hand"/>
    <property type="match status" value="1"/>
</dbReference>
<evidence type="ECO:0000256" key="4">
    <source>
        <dbReference type="ARBA" id="ARBA00022692"/>
    </source>
</evidence>
<feature type="domain" description="KASH5-like coiled-coil" evidence="12">
    <location>
        <begin position="343"/>
        <end position="529"/>
    </location>
</feature>
<gene>
    <name evidence="13" type="ORF">AAFF_G00076980</name>
</gene>
<dbReference type="Pfam" id="PF14658">
    <property type="entry name" value="EF-hand_9"/>
    <property type="match status" value="1"/>
</dbReference>
<dbReference type="PANTHER" id="PTHR15352:SF3">
    <property type="entry name" value="INOSITOL 1,4,5-TRIPHOSPHATE RECEPTOR ASSOCIATED 2"/>
    <property type="match status" value="1"/>
</dbReference>
<feature type="region of interest" description="Disordered" evidence="9">
    <location>
        <begin position="712"/>
        <end position="970"/>
    </location>
</feature>
<feature type="compositionally biased region" description="Basic and acidic residues" evidence="9">
    <location>
        <begin position="781"/>
        <end position="791"/>
    </location>
</feature>
<feature type="compositionally biased region" description="Basic and acidic residues" evidence="9">
    <location>
        <begin position="1133"/>
        <end position="1148"/>
    </location>
</feature>
<feature type="region of interest" description="Disordered" evidence="9">
    <location>
        <begin position="1021"/>
        <end position="1060"/>
    </location>
</feature>
<feature type="coiled-coil region" evidence="8">
    <location>
        <begin position="635"/>
        <end position="662"/>
    </location>
</feature>
<evidence type="ECO:0000256" key="2">
    <source>
        <dbReference type="ARBA" id="ARBA00004496"/>
    </source>
</evidence>
<feature type="compositionally biased region" description="Polar residues" evidence="9">
    <location>
        <begin position="1038"/>
        <end position="1049"/>
    </location>
</feature>
<organism evidence="13 14">
    <name type="scientific">Aldrovandia affinis</name>
    <dbReference type="NCBI Taxonomy" id="143900"/>
    <lineage>
        <taxon>Eukaryota</taxon>
        <taxon>Metazoa</taxon>
        <taxon>Chordata</taxon>
        <taxon>Craniata</taxon>
        <taxon>Vertebrata</taxon>
        <taxon>Euteleostomi</taxon>
        <taxon>Actinopterygii</taxon>
        <taxon>Neopterygii</taxon>
        <taxon>Teleostei</taxon>
        <taxon>Notacanthiformes</taxon>
        <taxon>Halosauridae</taxon>
        <taxon>Aldrovandia</taxon>
    </lineage>
</organism>
<keyword evidence="14" id="KW-1185">Reference proteome</keyword>
<proteinExistence type="predicted"/>
<keyword evidence="6 8" id="KW-0175">Coiled coil</keyword>
<evidence type="ECO:0000313" key="13">
    <source>
        <dbReference type="EMBL" id="KAJ8392334.1"/>
    </source>
</evidence>
<evidence type="ECO:0008006" key="15">
    <source>
        <dbReference type="Google" id="ProtNLM"/>
    </source>
</evidence>
<dbReference type="Pfam" id="PF05781">
    <property type="entry name" value="MRVI1"/>
    <property type="match status" value="2"/>
</dbReference>
<dbReference type="Pfam" id="PF14662">
    <property type="entry name" value="KASH_CCD"/>
    <property type="match status" value="1"/>
</dbReference>
<keyword evidence="5 10" id="KW-1133">Transmembrane helix</keyword>
<keyword evidence="7 10" id="KW-0472">Membrane</keyword>
<evidence type="ECO:0000256" key="7">
    <source>
        <dbReference type="ARBA" id="ARBA00023136"/>
    </source>
</evidence>
<keyword evidence="3" id="KW-0963">Cytoplasm</keyword>
<feature type="compositionally biased region" description="Basic and acidic residues" evidence="9">
    <location>
        <begin position="754"/>
        <end position="767"/>
    </location>
</feature>
<feature type="compositionally biased region" description="Polar residues" evidence="9">
    <location>
        <begin position="71"/>
        <end position="85"/>
    </location>
</feature>
<feature type="compositionally biased region" description="Basic and acidic residues" evidence="9">
    <location>
        <begin position="106"/>
        <end position="119"/>
    </location>
</feature>
<protein>
    <recommendedName>
        <fullName evidence="15">Lymphoid-restricted membrane protein</fullName>
    </recommendedName>
</protein>
<evidence type="ECO:0000256" key="1">
    <source>
        <dbReference type="ARBA" id="ARBA00004167"/>
    </source>
</evidence>
<feature type="compositionally biased region" description="Polar residues" evidence="9">
    <location>
        <begin position="93"/>
        <end position="103"/>
    </location>
</feature>
<evidence type="ECO:0000256" key="6">
    <source>
        <dbReference type="ARBA" id="ARBA00023054"/>
    </source>
</evidence>
<feature type="region of interest" description="Disordered" evidence="9">
    <location>
        <begin position="1117"/>
        <end position="1148"/>
    </location>
</feature>
<dbReference type="InterPro" id="IPR028168">
    <property type="entry name" value="KASH5_CC"/>
</dbReference>
<dbReference type="PANTHER" id="PTHR15352">
    <property type="entry name" value="LYMPHOID-RESTRICTED MEMBRANE PROTEIN, JAW1"/>
    <property type="match status" value="1"/>
</dbReference>
<feature type="compositionally biased region" description="Basic and acidic residues" evidence="9">
    <location>
        <begin position="801"/>
        <end position="815"/>
    </location>
</feature>
<feature type="coiled-coil region" evidence="8">
    <location>
        <begin position="351"/>
        <end position="521"/>
    </location>
</feature>
<feature type="compositionally biased region" description="Acidic residues" evidence="9">
    <location>
        <begin position="768"/>
        <end position="780"/>
    </location>
</feature>
<reference evidence="13" key="1">
    <citation type="journal article" date="2023" name="Science">
        <title>Genome structures resolve the early diversification of teleost fishes.</title>
        <authorList>
            <person name="Parey E."/>
            <person name="Louis A."/>
            <person name="Montfort J."/>
            <person name="Bouchez O."/>
            <person name="Roques C."/>
            <person name="Iampietro C."/>
            <person name="Lluch J."/>
            <person name="Castinel A."/>
            <person name="Donnadieu C."/>
            <person name="Desvignes T."/>
            <person name="Floi Bucao C."/>
            <person name="Jouanno E."/>
            <person name="Wen M."/>
            <person name="Mejri S."/>
            <person name="Dirks R."/>
            <person name="Jansen H."/>
            <person name="Henkel C."/>
            <person name="Chen W.J."/>
            <person name="Zahm M."/>
            <person name="Cabau C."/>
            <person name="Klopp C."/>
            <person name="Thompson A.W."/>
            <person name="Robinson-Rechavi M."/>
            <person name="Braasch I."/>
            <person name="Lecointre G."/>
            <person name="Bobe J."/>
            <person name="Postlethwait J.H."/>
            <person name="Berthelot C."/>
            <person name="Roest Crollius H."/>
            <person name="Guiguen Y."/>
        </authorList>
    </citation>
    <scope>NUCLEOTIDE SEQUENCE</scope>
    <source>
        <strain evidence="13">NC1722</strain>
    </source>
</reference>
<feature type="region of interest" description="Disordered" evidence="9">
    <location>
        <begin position="1280"/>
        <end position="1370"/>
    </location>
</feature>
<feature type="transmembrane region" description="Helical" evidence="10">
    <location>
        <begin position="1410"/>
        <end position="1432"/>
    </location>
</feature>
<evidence type="ECO:0000256" key="8">
    <source>
        <dbReference type="SAM" id="Coils"/>
    </source>
</evidence>
<evidence type="ECO:0000259" key="12">
    <source>
        <dbReference type="Pfam" id="PF14662"/>
    </source>
</evidence>
<dbReference type="InterPro" id="IPR039508">
    <property type="entry name" value="KASH5_EF-hand-like_dom"/>
</dbReference>
<dbReference type="InterPro" id="IPR008677">
    <property type="entry name" value="MRVI1"/>
</dbReference>
<evidence type="ECO:0000256" key="3">
    <source>
        <dbReference type="ARBA" id="ARBA00022490"/>
    </source>
</evidence>
<feature type="domain" description="Protein KASH5 EF-hand-like" evidence="11">
    <location>
        <begin position="225"/>
        <end position="289"/>
    </location>
</feature>
<feature type="region of interest" description="Disordered" evidence="9">
    <location>
        <begin position="27"/>
        <end position="122"/>
    </location>
</feature>
<dbReference type="EMBL" id="JAINUG010000147">
    <property type="protein sequence ID" value="KAJ8392334.1"/>
    <property type="molecule type" value="Genomic_DNA"/>
</dbReference>
<evidence type="ECO:0000313" key="14">
    <source>
        <dbReference type="Proteomes" id="UP001221898"/>
    </source>
</evidence>
<accession>A0AAD7RXR0</accession>
<feature type="region of interest" description="Disordered" evidence="9">
    <location>
        <begin position="1385"/>
        <end position="1405"/>
    </location>
</feature>